<proteinExistence type="predicted"/>
<dbReference type="PANTHER" id="PTHR42739">
    <property type="entry name" value="MALATE SYNTHASE G"/>
    <property type="match status" value="1"/>
</dbReference>
<dbReference type="Gene3D" id="2.170.170.11">
    <property type="entry name" value="Malate synthase G - maily-beta sub-domain"/>
    <property type="match status" value="1"/>
</dbReference>
<dbReference type="InterPro" id="IPR048357">
    <property type="entry name" value="MSG_insertion"/>
</dbReference>
<gene>
    <name evidence="2" type="ORF">RT723_13150</name>
</gene>
<dbReference type="NCBIfam" id="NF006511">
    <property type="entry name" value="PRK08951.1"/>
    <property type="match status" value="1"/>
</dbReference>
<dbReference type="PANTHER" id="PTHR42739:SF1">
    <property type="entry name" value="MALATE SYNTHASE G"/>
    <property type="match status" value="1"/>
</dbReference>
<dbReference type="SUPFAM" id="SSF51645">
    <property type="entry name" value="Malate synthase G"/>
    <property type="match status" value="1"/>
</dbReference>
<dbReference type="RefSeq" id="WP_252731818.1">
    <property type="nucleotide sequence ID" value="NZ_JAWCUA010000010.1"/>
</dbReference>
<feature type="domain" description="Malate synthase G alpha-beta insertion" evidence="1">
    <location>
        <begin position="37"/>
        <end position="111"/>
    </location>
</feature>
<evidence type="ECO:0000313" key="2">
    <source>
        <dbReference type="EMBL" id="MDU0113928.1"/>
    </source>
</evidence>
<comment type="caution">
    <text evidence="2">The sequence shown here is derived from an EMBL/GenBank/DDBJ whole genome shotgun (WGS) entry which is preliminary data.</text>
</comment>
<dbReference type="InterPro" id="IPR006253">
    <property type="entry name" value="Malate_synthG"/>
</dbReference>
<dbReference type="EMBL" id="JAWCUA010000010">
    <property type="protein sequence ID" value="MDU0113928.1"/>
    <property type="molecule type" value="Genomic_DNA"/>
</dbReference>
<protein>
    <submittedName>
        <fullName evidence="2">Malate synthase</fullName>
    </submittedName>
</protein>
<name>A0ABU3R2P3_9GAMM</name>
<evidence type="ECO:0000259" key="1">
    <source>
        <dbReference type="Pfam" id="PF20658"/>
    </source>
</evidence>
<dbReference type="Pfam" id="PF20658">
    <property type="entry name" value="MSG_insertion"/>
    <property type="match status" value="1"/>
</dbReference>
<organism evidence="2 3">
    <name type="scientific">Psychrosphaera aquimarina</name>
    <dbReference type="NCBI Taxonomy" id="2044854"/>
    <lineage>
        <taxon>Bacteria</taxon>
        <taxon>Pseudomonadati</taxon>
        <taxon>Pseudomonadota</taxon>
        <taxon>Gammaproteobacteria</taxon>
        <taxon>Alteromonadales</taxon>
        <taxon>Pseudoalteromonadaceae</taxon>
        <taxon>Psychrosphaera</taxon>
    </lineage>
</organism>
<accession>A0ABU3R2P3</accession>
<keyword evidence="3" id="KW-1185">Reference proteome</keyword>
<dbReference type="InterPro" id="IPR011076">
    <property type="entry name" value="Malate_synth_sf"/>
</dbReference>
<dbReference type="Proteomes" id="UP001257914">
    <property type="component" value="Unassembled WGS sequence"/>
</dbReference>
<sequence>MNMPTKALTQETNQTMNLTLGFDSFINEEVSILNGLNEKRVKELMTYSKSFLDKVFPLEQGSHQDVSSYVIYYKHLLAFFPDGSKSGLAIPNQFVALSGHKSEPTSIVLKNDGFHVELIFNKNGTRGIKDIAGIDDIQVETTKAIFGASVAANDETVKTAKRWFSMIRSDDELVMDAEGNQLCRCVDVAKAFTDKDGKDYKIA</sequence>
<reference evidence="2 3" key="1">
    <citation type="submission" date="2023-10" db="EMBL/GenBank/DDBJ databases">
        <title>Psychrosphaera aquimaarina strain SW33 isolated from seawater.</title>
        <authorList>
            <person name="Bayburt H."/>
            <person name="Kim J.M."/>
            <person name="Choi B.J."/>
            <person name="Jeon C.O."/>
        </authorList>
    </citation>
    <scope>NUCLEOTIDE SEQUENCE [LARGE SCALE GENOMIC DNA]</scope>
    <source>
        <strain evidence="2 3">KCTC 52743</strain>
    </source>
</reference>
<evidence type="ECO:0000313" key="3">
    <source>
        <dbReference type="Proteomes" id="UP001257914"/>
    </source>
</evidence>